<evidence type="ECO:0000313" key="4">
    <source>
        <dbReference type="Proteomes" id="UP000036395"/>
    </source>
</evidence>
<reference evidence="3 5" key="2">
    <citation type="submission" date="2016-10" db="EMBL/GenBank/DDBJ databases">
        <authorList>
            <person name="Varghese N."/>
            <person name="Submissions S."/>
        </authorList>
    </citation>
    <scope>NUCLEOTIDE SEQUENCE [LARGE SCALE GENOMIC DNA]</scope>
    <source>
        <strain evidence="3 5">BS3652</strain>
    </source>
</reference>
<comment type="caution">
    <text evidence="2">The sequence shown here is derived from an EMBL/GenBank/DDBJ whole genome shotgun (WGS) entry which is preliminary data.</text>
</comment>
<dbReference type="EMBL" id="FNRS01000001">
    <property type="protein sequence ID" value="SEC02969.1"/>
    <property type="molecule type" value="Genomic_DNA"/>
</dbReference>
<sequence length="344" mass="37058">MVVMSFVLSAIMNSDVATLYQGVKICCVAAIFVCIYIHAQHLEGRQFYAISVTVLCVGLLFFLMSKYAVPAFYVVLGDGRQGSLFAFPGVLWKTCAFFIGFVIVGMLFDGRAKKIAVTAFIIGFYLLIADSSRTGFIIFALVVLLMGLLGLYTRPKTVVGAFIGCVCAGILGLLLYSGGFTSMNPDDAPLVLDRLAAGDPVRMQMLVDGVAHSLECLPLGCGFGTTVSDVEGGVMVVHNAYLSSVGDLGLGGLMGLAILMFSPVLFFFTRLYKYSALKYKPARDLAYAVAAFGGVAGYILLLMLHPFSTELSEWGIWIVMVSALSVMSQRMTNDDPELKYQLGA</sequence>
<dbReference type="AlphaFoldDB" id="A0A0J6GQW5"/>
<feature type="transmembrane region" description="Helical" evidence="1">
    <location>
        <begin position="134"/>
        <end position="152"/>
    </location>
</feature>
<dbReference type="Proteomes" id="UP000036395">
    <property type="component" value="Unassembled WGS sequence"/>
</dbReference>
<dbReference type="PANTHER" id="PTHR37422:SF21">
    <property type="entry name" value="EXOQ-LIKE PROTEIN"/>
    <property type="match status" value="1"/>
</dbReference>
<feature type="transmembrane region" description="Helical" evidence="1">
    <location>
        <begin position="159"/>
        <end position="177"/>
    </location>
</feature>
<dbReference type="Proteomes" id="UP000183155">
    <property type="component" value="Unassembled WGS sequence"/>
</dbReference>
<dbReference type="PATRIC" id="fig|47884.3.peg.3703"/>
<dbReference type="EMBL" id="JYLA01000006">
    <property type="protein sequence ID" value="KMM83995.1"/>
    <property type="molecule type" value="Genomic_DNA"/>
</dbReference>
<gene>
    <name evidence="3" type="ORF">SAMN04490203_1655</name>
    <name evidence="2" type="ORF">TU78_16140</name>
</gene>
<feature type="transmembrane region" description="Helical" evidence="1">
    <location>
        <begin position="248"/>
        <end position="272"/>
    </location>
</feature>
<keyword evidence="1" id="KW-0812">Transmembrane</keyword>
<name>A0A0J6GQW5_PSETA</name>
<feature type="transmembrane region" description="Helical" evidence="1">
    <location>
        <begin position="112"/>
        <end position="128"/>
    </location>
</feature>
<dbReference type="PANTHER" id="PTHR37422">
    <property type="entry name" value="TEICHURONIC ACID BIOSYNTHESIS PROTEIN TUAE"/>
    <property type="match status" value="1"/>
</dbReference>
<keyword evidence="1" id="KW-0472">Membrane</keyword>
<evidence type="ECO:0000313" key="2">
    <source>
        <dbReference type="EMBL" id="KMM83995.1"/>
    </source>
</evidence>
<evidence type="ECO:0000313" key="3">
    <source>
        <dbReference type="EMBL" id="SEC02969.1"/>
    </source>
</evidence>
<feature type="transmembrane region" description="Helical" evidence="1">
    <location>
        <begin position="284"/>
        <end position="308"/>
    </location>
</feature>
<organism evidence="2 4">
    <name type="scientific">Pseudomonas taetrolens</name>
    <dbReference type="NCBI Taxonomy" id="47884"/>
    <lineage>
        <taxon>Bacteria</taxon>
        <taxon>Pseudomonadati</taxon>
        <taxon>Pseudomonadota</taxon>
        <taxon>Gammaproteobacteria</taxon>
        <taxon>Pseudomonadales</taxon>
        <taxon>Pseudomonadaceae</taxon>
        <taxon>Pseudomonas</taxon>
    </lineage>
</organism>
<accession>A0A0J6GQW5</accession>
<evidence type="ECO:0000256" key="1">
    <source>
        <dbReference type="SAM" id="Phobius"/>
    </source>
</evidence>
<dbReference type="InterPro" id="IPR051533">
    <property type="entry name" value="WaaL-like"/>
</dbReference>
<feature type="transmembrane region" description="Helical" evidence="1">
    <location>
        <begin position="20"/>
        <end position="39"/>
    </location>
</feature>
<reference evidence="2 4" key="1">
    <citation type="submission" date="2015-02" db="EMBL/GenBank/DDBJ databases">
        <title>Pseudomonas helleri sp. nov. and Pseudomonas weihenstephanensis sp. nov., isolated from raw cows milk.</title>
        <authorList>
            <person name="von Neubeck M."/>
            <person name="Huptas C."/>
            <person name="Wenning M."/>
            <person name="Scherer S."/>
        </authorList>
    </citation>
    <scope>NUCLEOTIDE SEQUENCE [LARGE SCALE GENOMIC DNA]</scope>
    <source>
        <strain evidence="2 4">DSM 21104</strain>
    </source>
</reference>
<keyword evidence="5" id="KW-1185">Reference proteome</keyword>
<feature type="transmembrane region" description="Helical" evidence="1">
    <location>
        <begin position="84"/>
        <end position="105"/>
    </location>
</feature>
<keyword evidence="1" id="KW-1133">Transmembrane helix</keyword>
<feature type="transmembrane region" description="Helical" evidence="1">
    <location>
        <begin position="46"/>
        <end position="64"/>
    </location>
</feature>
<protein>
    <submittedName>
        <fullName evidence="2">Uncharacterized protein</fullName>
    </submittedName>
</protein>
<proteinExistence type="predicted"/>
<evidence type="ECO:0000313" key="5">
    <source>
        <dbReference type="Proteomes" id="UP000183155"/>
    </source>
</evidence>
<dbReference type="STRING" id="47884.SAMN04490203_1655"/>